<evidence type="ECO:0008006" key="4">
    <source>
        <dbReference type="Google" id="ProtNLM"/>
    </source>
</evidence>
<proteinExistence type="predicted"/>
<sequence>MHDAQDKHTEAMIARAVDQGVTQALARLGLENGHAREDIRDLRAALDSLRLVRQAALQTIVRVITTGLILALLAGIALKLKLFGGAE</sequence>
<dbReference type="RefSeq" id="WP_132709472.1">
    <property type="nucleotide sequence ID" value="NZ_JACIGF010000014.1"/>
</dbReference>
<accession>A0A4R2P6Q1</accession>
<dbReference type="EMBL" id="SLXO01000014">
    <property type="protein sequence ID" value="TCP30427.1"/>
    <property type="molecule type" value="Genomic_DNA"/>
</dbReference>
<dbReference type="AlphaFoldDB" id="A0A4R2P6Q1"/>
<comment type="caution">
    <text evidence="2">The sequence shown here is derived from an EMBL/GenBank/DDBJ whole genome shotgun (WGS) entry which is preliminary data.</text>
</comment>
<keyword evidence="1" id="KW-0812">Transmembrane</keyword>
<evidence type="ECO:0000313" key="3">
    <source>
        <dbReference type="Proteomes" id="UP000295399"/>
    </source>
</evidence>
<dbReference type="Proteomes" id="UP000295399">
    <property type="component" value="Unassembled WGS sequence"/>
</dbReference>
<keyword evidence="3" id="KW-1185">Reference proteome</keyword>
<keyword evidence="1" id="KW-1133">Transmembrane helix</keyword>
<feature type="transmembrane region" description="Helical" evidence="1">
    <location>
        <begin position="59"/>
        <end position="78"/>
    </location>
</feature>
<gene>
    <name evidence="2" type="ORF">EV659_11416</name>
</gene>
<evidence type="ECO:0000313" key="2">
    <source>
        <dbReference type="EMBL" id="TCP30427.1"/>
    </source>
</evidence>
<dbReference type="Pfam" id="PF19622">
    <property type="entry name" value="DUF6127"/>
    <property type="match status" value="1"/>
</dbReference>
<protein>
    <recommendedName>
        <fullName evidence="4">Transmembrane protein</fullName>
    </recommendedName>
</protein>
<organism evidence="2 3">
    <name type="scientific">Rhodothalassium salexigens DSM 2132</name>
    <dbReference type="NCBI Taxonomy" id="1188247"/>
    <lineage>
        <taxon>Bacteria</taxon>
        <taxon>Pseudomonadati</taxon>
        <taxon>Pseudomonadota</taxon>
        <taxon>Alphaproteobacteria</taxon>
        <taxon>Rhodothalassiales</taxon>
        <taxon>Rhodothalassiaceae</taxon>
        <taxon>Rhodothalassium</taxon>
    </lineage>
</organism>
<dbReference type="InterPro" id="IPR046130">
    <property type="entry name" value="DUF6127"/>
</dbReference>
<keyword evidence="1" id="KW-0472">Membrane</keyword>
<reference evidence="2 3" key="1">
    <citation type="submission" date="2019-03" db="EMBL/GenBank/DDBJ databases">
        <title>Genomic Encyclopedia of Type Strains, Phase IV (KMG-IV): sequencing the most valuable type-strain genomes for metagenomic binning, comparative biology and taxonomic classification.</title>
        <authorList>
            <person name="Goeker M."/>
        </authorList>
    </citation>
    <scope>NUCLEOTIDE SEQUENCE [LARGE SCALE GENOMIC DNA]</scope>
    <source>
        <strain evidence="2 3">DSM 2132</strain>
    </source>
</reference>
<evidence type="ECO:0000256" key="1">
    <source>
        <dbReference type="SAM" id="Phobius"/>
    </source>
</evidence>
<dbReference type="InParanoid" id="A0A4R2P6Q1"/>
<name>A0A4R2P6Q1_RHOSA</name>
<dbReference type="OrthoDB" id="8480762at2"/>